<dbReference type="OrthoDB" id="3196949at2759"/>
<dbReference type="AlphaFoldDB" id="A0A1B9GJC6"/>
<sequence length="143" mass="16019">MTPQIDYGPAHRKFIFTWIDEIPDSVLEGGYAVGVTMYRDNNLRLDCQGLTGHGPYQSYNLQVQVQRQHRKKSSQSWRNLAAHGSTVALTFVTVNEDLRQAAEYSAQAIRQRLKMSVTGAEVNGDDSGIKAMCDSIIDQLNGW</sequence>
<accession>A0A1B9GJC6</accession>
<proteinExistence type="predicted"/>
<organism evidence="1 2">
    <name type="scientific">Kwoniella heveanensis BCC8398</name>
    <dbReference type="NCBI Taxonomy" id="1296120"/>
    <lineage>
        <taxon>Eukaryota</taxon>
        <taxon>Fungi</taxon>
        <taxon>Dikarya</taxon>
        <taxon>Basidiomycota</taxon>
        <taxon>Agaricomycotina</taxon>
        <taxon>Tremellomycetes</taxon>
        <taxon>Tremellales</taxon>
        <taxon>Cryptococcaceae</taxon>
        <taxon>Kwoniella</taxon>
    </lineage>
</organism>
<protein>
    <submittedName>
        <fullName evidence="1">Uncharacterized protein</fullName>
    </submittedName>
</protein>
<reference evidence="1 2" key="1">
    <citation type="submission" date="2013-07" db="EMBL/GenBank/DDBJ databases">
        <title>The Genome Sequence of Cryptococcus heveanensis BCC8398.</title>
        <authorList>
            <consortium name="The Broad Institute Genome Sequencing Platform"/>
            <person name="Cuomo C."/>
            <person name="Litvintseva A."/>
            <person name="Chen Y."/>
            <person name="Heitman J."/>
            <person name="Sun S."/>
            <person name="Springer D."/>
            <person name="Dromer F."/>
            <person name="Young S.K."/>
            <person name="Zeng Q."/>
            <person name="Gargeya S."/>
            <person name="Fitzgerald M."/>
            <person name="Abouelleil A."/>
            <person name="Alvarado L."/>
            <person name="Berlin A.M."/>
            <person name="Chapman S.B."/>
            <person name="Dewar J."/>
            <person name="Goldberg J."/>
            <person name="Griggs A."/>
            <person name="Gujja S."/>
            <person name="Hansen M."/>
            <person name="Howarth C."/>
            <person name="Imamovic A."/>
            <person name="Larimer J."/>
            <person name="McCowan C."/>
            <person name="Murphy C."/>
            <person name="Pearson M."/>
            <person name="Priest M."/>
            <person name="Roberts A."/>
            <person name="Saif S."/>
            <person name="Shea T."/>
            <person name="Sykes S."/>
            <person name="Wortman J."/>
            <person name="Nusbaum C."/>
            <person name="Birren B."/>
        </authorList>
    </citation>
    <scope>NUCLEOTIDE SEQUENCE [LARGE SCALE GENOMIC DNA]</scope>
    <source>
        <strain evidence="1 2">BCC8398</strain>
    </source>
</reference>
<keyword evidence="2" id="KW-1185">Reference proteome</keyword>
<gene>
    <name evidence="1" type="ORF">I316_07316</name>
</gene>
<dbReference type="Proteomes" id="UP000092666">
    <property type="component" value="Unassembled WGS sequence"/>
</dbReference>
<dbReference type="EMBL" id="KV700138">
    <property type="protein sequence ID" value="OCF31045.1"/>
    <property type="molecule type" value="Genomic_DNA"/>
</dbReference>
<reference evidence="2" key="2">
    <citation type="submission" date="2013-12" db="EMBL/GenBank/DDBJ databases">
        <title>Evolution of pathogenesis and genome organization in the Tremellales.</title>
        <authorList>
            <person name="Cuomo C."/>
            <person name="Litvintseva A."/>
            <person name="Heitman J."/>
            <person name="Chen Y."/>
            <person name="Sun S."/>
            <person name="Springer D."/>
            <person name="Dromer F."/>
            <person name="Young S."/>
            <person name="Zeng Q."/>
            <person name="Chapman S."/>
            <person name="Gujja S."/>
            <person name="Saif S."/>
            <person name="Birren B."/>
        </authorList>
    </citation>
    <scope>NUCLEOTIDE SEQUENCE [LARGE SCALE GENOMIC DNA]</scope>
    <source>
        <strain evidence="2">BCC8398</strain>
    </source>
</reference>
<evidence type="ECO:0000313" key="1">
    <source>
        <dbReference type="EMBL" id="OCF31045.1"/>
    </source>
</evidence>
<evidence type="ECO:0000313" key="2">
    <source>
        <dbReference type="Proteomes" id="UP000092666"/>
    </source>
</evidence>
<name>A0A1B9GJC6_9TREE</name>